<keyword evidence="2 4" id="KW-0863">Zinc-finger</keyword>
<evidence type="ECO:0000256" key="4">
    <source>
        <dbReference type="PROSITE-ProRule" id="PRU00175"/>
    </source>
</evidence>
<feature type="region of interest" description="Disordered" evidence="6">
    <location>
        <begin position="558"/>
        <end position="597"/>
    </location>
</feature>
<organism evidence="8 9">
    <name type="scientific">Rhodotorula toruloides</name>
    <name type="common">Yeast</name>
    <name type="synonym">Rhodosporidium toruloides</name>
    <dbReference type="NCBI Taxonomy" id="5286"/>
    <lineage>
        <taxon>Eukaryota</taxon>
        <taxon>Fungi</taxon>
        <taxon>Dikarya</taxon>
        <taxon>Basidiomycota</taxon>
        <taxon>Pucciniomycotina</taxon>
        <taxon>Microbotryomycetes</taxon>
        <taxon>Sporidiobolales</taxon>
        <taxon>Sporidiobolaceae</taxon>
        <taxon>Rhodotorula</taxon>
    </lineage>
</organism>
<dbReference type="InterPro" id="IPR047126">
    <property type="entry name" value="RNF141-like"/>
</dbReference>
<keyword evidence="3" id="KW-0862">Zinc</keyword>
<feature type="compositionally biased region" description="Low complexity" evidence="6">
    <location>
        <begin position="558"/>
        <end position="582"/>
    </location>
</feature>
<feature type="region of interest" description="Disordered" evidence="6">
    <location>
        <begin position="1"/>
        <end position="34"/>
    </location>
</feature>
<dbReference type="PANTHER" id="PTHR12109:SF5">
    <property type="entry name" value="RING-TYPE DOMAIN-CONTAINING PROTEIN"/>
    <property type="match status" value="1"/>
</dbReference>
<dbReference type="Gene3D" id="3.30.40.10">
    <property type="entry name" value="Zinc/RING finger domain, C3HC4 (zinc finger)"/>
    <property type="match status" value="1"/>
</dbReference>
<evidence type="ECO:0000313" key="9">
    <source>
        <dbReference type="Proteomes" id="UP000321518"/>
    </source>
</evidence>
<dbReference type="InterPro" id="IPR001841">
    <property type="entry name" value="Znf_RING"/>
</dbReference>
<feature type="compositionally biased region" description="Polar residues" evidence="6">
    <location>
        <begin position="517"/>
        <end position="532"/>
    </location>
</feature>
<dbReference type="InterPro" id="IPR017907">
    <property type="entry name" value="Znf_RING_CS"/>
</dbReference>
<evidence type="ECO:0000256" key="1">
    <source>
        <dbReference type="ARBA" id="ARBA00022723"/>
    </source>
</evidence>
<sequence>MGLADIFTSSSSNPPPVPPKNADDLQMAVDRDKEKDEIIRRLTEELMRTRERNQQLEKDRPAIEAAKAAVERAREIEDVLRLKDGMMEALERQVALLEKHNASLQQKEAELVALRAEQAEHPISHPDLLHRYEQLCDIFGQLRDTLSCPVCYEPFDKDQAVSLLCGHSFCATCYAEWERKHIEAFKLSPRQGQYTGPECPECRTADVRRGRVRIWSLEEVVRLVDRANREIANKPHTPAVPPVEPLTATELLLADESTVKNGGVPLTPVSDCVKTVDDLISFEAETEAAGEKEKVVQPAPCTAEADEPAMDVDSQASTDTPDSLADAPAPSSPLRLATDETPRTPSPPLPPAPSTPASPTRASLEQQYLVERALARARAREEEARLEAEAAARRAEEDEREAREAREQVLSRGAQVNSPFFLSHASLDSDTGNMFASHAHFDPRAFAYIATGSPAASTASSSGSPASPSLFDLPSPSSLPISTPSPSSSSSLALPFYPDTHPGRSSSYDSAMGDFGPSQTLSNGEMTINPSTGGMTINPSLLFGADICAAPNDTLLSSSAPASAGPRSPTSRTFFPSSSPSQALPPPLFGESTTPQQRQAQVAALSSLVVVKPAPSSVGPVKRGKAAARTRSLSQGRATAATTERAQRGRRASADDEDAGVKSAKSWLDALKEAEIKAKLRRLQTHTHFDGPPTPGSGGRMAQLQSQLLAQSMAQQPGLAAQCEAPTATMGGAAFPWVR</sequence>
<dbReference type="PANTHER" id="PTHR12109">
    <property type="entry name" value="RING FINGER PROTEIN 141-RELATED"/>
    <property type="match status" value="1"/>
</dbReference>
<dbReference type="Pfam" id="PF13639">
    <property type="entry name" value="zf-RING_2"/>
    <property type="match status" value="1"/>
</dbReference>
<comment type="caution">
    <text evidence="8">The sequence shown here is derived from an EMBL/GenBank/DDBJ whole genome shotgun (WGS) entry which is preliminary data.</text>
</comment>
<feature type="coiled-coil region" evidence="5">
    <location>
        <begin position="39"/>
        <end position="117"/>
    </location>
</feature>
<feature type="compositionally biased region" description="Low complexity" evidence="6">
    <location>
        <begin position="635"/>
        <end position="644"/>
    </location>
</feature>
<feature type="region of interest" description="Disordered" evidence="6">
    <location>
        <begin position="390"/>
        <end position="411"/>
    </location>
</feature>
<dbReference type="InterPro" id="IPR013083">
    <property type="entry name" value="Znf_RING/FYVE/PHD"/>
</dbReference>
<protein>
    <submittedName>
        <fullName evidence="8">Zinc finger, RING-type protein</fullName>
    </submittedName>
</protein>
<evidence type="ECO:0000256" key="6">
    <source>
        <dbReference type="SAM" id="MobiDB-lite"/>
    </source>
</evidence>
<accession>A0A511KNP9</accession>
<evidence type="ECO:0000256" key="3">
    <source>
        <dbReference type="ARBA" id="ARBA00022833"/>
    </source>
</evidence>
<gene>
    <name evidence="8" type="ORF">Rt10032_c18g6017</name>
</gene>
<dbReference type="SMART" id="SM00184">
    <property type="entry name" value="RING"/>
    <property type="match status" value="1"/>
</dbReference>
<dbReference type="PROSITE" id="PS00518">
    <property type="entry name" value="ZF_RING_1"/>
    <property type="match status" value="1"/>
</dbReference>
<keyword evidence="5" id="KW-0175">Coiled coil</keyword>
<feature type="region of interest" description="Disordered" evidence="6">
    <location>
        <begin position="454"/>
        <end position="532"/>
    </location>
</feature>
<dbReference type="SUPFAM" id="SSF57850">
    <property type="entry name" value="RING/U-box"/>
    <property type="match status" value="1"/>
</dbReference>
<feature type="region of interest" description="Disordered" evidence="6">
    <location>
        <begin position="306"/>
        <end position="363"/>
    </location>
</feature>
<evidence type="ECO:0000256" key="2">
    <source>
        <dbReference type="ARBA" id="ARBA00022771"/>
    </source>
</evidence>
<feature type="domain" description="RING-type" evidence="7">
    <location>
        <begin position="148"/>
        <end position="203"/>
    </location>
</feature>
<name>A0A511KNP9_RHOTO</name>
<evidence type="ECO:0000313" key="8">
    <source>
        <dbReference type="EMBL" id="GEM12000.1"/>
    </source>
</evidence>
<dbReference type="OrthoDB" id="3219336at2759"/>
<feature type="compositionally biased region" description="Low complexity" evidence="6">
    <location>
        <begin position="454"/>
        <end position="495"/>
    </location>
</feature>
<feature type="compositionally biased region" description="Basic and acidic residues" evidence="6">
    <location>
        <begin position="390"/>
        <end position="409"/>
    </location>
</feature>
<dbReference type="EMBL" id="BJWK01000018">
    <property type="protein sequence ID" value="GEM12000.1"/>
    <property type="molecule type" value="Genomic_DNA"/>
</dbReference>
<dbReference type="AlphaFoldDB" id="A0A511KNP9"/>
<keyword evidence="1" id="KW-0479">Metal-binding</keyword>
<dbReference type="PROSITE" id="PS50089">
    <property type="entry name" value="ZF_RING_2"/>
    <property type="match status" value="1"/>
</dbReference>
<evidence type="ECO:0000256" key="5">
    <source>
        <dbReference type="SAM" id="Coils"/>
    </source>
</evidence>
<feature type="compositionally biased region" description="Pro residues" evidence="6">
    <location>
        <begin position="344"/>
        <end position="356"/>
    </location>
</feature>
<dbReference type="GO" id="GO:0008270">
    <property type="term" value="F:zinc ion binding"/>
    <property type="evidence" value="ECO:0007669"/>
    <property type="project" value="UniProtKB-KW"/>
</dbReference>
<evidence type="ECO:0000259" key="7">
    <source>
        <dbReference type="PROSITE" id="PS50089"/>
    </source>
</evidence>
<dbReference type="Proteomes" id="UP000321518">
    <property type="component" value="Unassembled WGS sequence"/>
</dbReference>
<reference evidence="8 9" key="1">
    <citation type="submission" date="2019-07" db="EMBL/GenBank/DDBJ databases">
        <title>Rhodotorula toruloides NBRC10032 genome sequencing.</title>
        <authorList>
            <person name="Shida Y."/>
            <person name="Takaku H."/>
            <person name="Ogasawara W."/>
            <person name="Mori K."/>
        </authorList>
    </citation>
    <scope>NUCLEOTIDE SEQUENCE [LARGE SCALE GENOMIC DNA]</scope>
    <source>
        <strain evidence="8 9">NBRC10032</strain>
    </source>
</reference>
<feature type="region of interest" description="Disordered" evidence="6">
    <location>
        <begin position="614"/>
        <end position="658"/>
    </location>
</feature>
<proteinExistence type="predicted"/>